<protein>
    <submittedName>
        <fullName evidence="3">Putative actin cross-linking</fullName>
    </submittedName>
</protein>
<dbReference type="OMA" id="RFKSFWG"/>
<dbReference type="EMBL" id="PDCK01000040">
    <property type="protein sequence ID" value="PRQ53689.1"/>
    <property type="molecule type" value="Genomic_DNA"/>
</dbReference>
<dbReference type="PANTHER" id="PTHR31205">
    <property type="entry name" value="ACTIN CROSS-LINKING PROTEIN (DUF569)"/>
    <property type="match status" value="1"/>
</dbReference>
<gene>
    <name evidence="3" type="ORF">RchiOBHm_Chr2g0169301</name>
</gene>
<dbReference type="CDD" id="cd23340">
    <property type="entry name" value="beta-trefoil_FSCN_ACP-like"/>
    <property type="match status" value="1"/>
</dbReference>
<feature type="region of interest" description="Disordered" evidence="1">
    <location>
        <begin position="215"/>
        <end position="236"/>
    </location>
</feature>
<dbReference type="AlphaFoldDB" id="A0A2P6S4V9"/>
<evidence type="ECO:0000313" key="3">
    <source>
        <dbReference type="EMBL" id="PRQ53689.1"/>
    </source>
</evidence>
<dbReference type="Gene3D" id="2.80.10.50">
    <property type="match status" value="1"/>
</dbReference>
<dbReference type="InterPro" id="IPR008999">
    <property type="entry name" value="Actin-crosslinking"/>
</dbReference>
<dbReference type="Pfam" id="PF04601">
    <property type="entry name" value="DUF569"/>
    <property type="match status" value="1"/>
</dbReference>
<dbReference type="SUPFAM" id="SSF50405">
    <property type="entry name" value="Actin-crosslinking proteins"/>
    <property type="match status" value="1"/>
</dbReference>
<feature type="domain" description="DUF569" evidence="2">
    <location>
        <begin position="10"/>
        <end position="151"/>
    </location>
</feature>
<dbReference type="InterPro" id="IPR007679">
    <property type="entry name" value="DUF569"/>
</dbReference>
<reference evidence="3 4" key="1">
    <citation type="journal article" date="2018" name="Nat. Genet.">
        <title>The Rosa genome provides new insights in the design of modern roses.</title>
        <authorList>
            <person name="Bendahmane M."/>
        </authorList>
    </citation>
    <scope>NUCLEOTIDE SEQUENCE [LARGE SCALE GENOMIC DNA]</scope>
    <source>
        <strain evidence="4">cv. Old Blush</strain>
    </source>
</reference>
<proteinExistence type="predicted"/>
<feature type="region of interest" description="Disordered" evidence="1">
    <location>
        <begin position="160"/>
        <end position="199"/>
    </location>
</feature>
<keyword evidence="4" id="KW-1185">Reference proteome</keyword>
<dbReference type="PANTHER" id="PTHR31205:SF77">
    <property type="entry name" value="CROSS-LINKING PROTEIN, PUTATIVE (DUF569)-RELATED"/>
    <property type="match status" value="1"/>
</dbReference>
<comment type="caution">
    <text evidence="3">The sequence shown here is derived from an EMBL/GenBank/DDBJ whole genome shotgun (WGS) entry which is preliminary data.</text>
</comment>
<evidence type="ECO:0000313" key="4">
    <source>
        <dbReference type="Proteomes" id="UP000238479"/>
    </source>
</evidence>
<evidence type="ECO:0000256" key="1">
    <source>
        <dbReference type="SAM" id="MobiDB-lite"/>
    </source>
</evidence>
<organism evidence="3 4">
    <name type="scientific">Rosa chinensis</name>
    <name type="common">China rose</name>
    <dbReference type="NCBI Taxonomy" id="74649"/>
    <lineage>
        <taxon>Eukaryota</taxon>
        <taxon>Viridiplantae</taxon>
        <taxon>Streptophyta</taxon>
        <taxon>Embryophyta</taxon>
        <taxon>Tracheophyta</taxon>
        <taxon>Spermatophyta</taxon>
        <taxon>Magnoliopsida</taxon>
        <taxon>eudicotyledons</taxon>
        <taxon>Gunneridae</taxon>
        <taxon>Pentapetalae</taxon>
        <taxon>rosids</taxon>
        <taxon>fabids</taxon>
        <taxon>Rosales</taxon>
        <taxon>Rosaceae</taxon>
        <taxon>Rosoideae</taxon>
        <taxon>Rosoideae incertae sedis</taxon>
        <taxon>Rosa</taxon>
    </lineage>
</organism>
<sequence length="236" mass="26988">MLLFQSASDMEFFRNAKVVRLRSHHDKYLSANEDGETVTQDKDGTATNARWTVEFVNHADTLRFKSCYGKYLKASSLPFKPGLRGINKVLQTKPRRLDSSLEWEPVSDGYQVRLRTPYGQFLCANGGVPPLRNSITHDAPQKTVRQDWILWDVDVLEMRSEDDTTNDDAESSQSEEPRSPPGDIKMPLGKRGKIRKEVKENVTRISDKISSIKSKVTVKVSQKRRPPKVQYFSDKK</sequence>
<accession>A0A2P6S4V9</accession>
<dbReference type="Proteomes" id="UP000238479">
    <property type="component" value="Chromosome 2"/>
</dbReference>
<dbReference type="Gramene" id="PRQ53689">
    <property type="protein sequence ID" value="PRQ53689"/>
    <property type="gene ID" value="RchiOBHm_Chr2g0169301"/>
</dbReference>
<name>A0A2P6S4V9_ROSCH</name>
<evidence type="ECO:0000259" key="2">
    <source>
        <dbReference type="Pfam" id="PF04601"/>
    </source>
</evidence>
<dbReference type="STRING" id="74649.A0A2P6S4V9"/>